<evidence type="ECO:0000256" key="1">
    <source>
        <dbReference type="SAM" id="MobiDB-lite"/>
    </source>
</evidence>
<accession>A0A5C3NPK8</accession>
<dbReference type="EMBL" id="ML212108">
    <property type="protein sequence ID" value="TFK79244.1"/>
    <property type="molecule type" value="Genomic_DNA"/>
</dbReference>
<protein>
    <submittedName>
        <fullName evidence="2">Uncharacterized protein</fullName>
    </submittedName>
</protein>
<evidence type="ECO:0000313" key="3">
    <source>
        <dbReference type="Proteomes" id="UP000308197"/>
    </source>
</evidence>
<organism evidence="2 3">
    <name type="scientific">Polyporus arcularius HHB13444</name>
    <dbReference type="NCBI Taxonomy" id="1314778"/>
    <lineage>
        <taxon>Eukaryota</taxon>
        <taxon>Fungi</taxon>
        <taxon>Dikarya</taxon>
        <taxon>Basidiomycota</taxon>
        <taxon>Agaricomycotina</taxon>
        <taxon>Agaricomycetes</taxon>
        <taxon>Polyporales</taxon>
        <taxon>Polyporaceae</taxon>
        <taxon>Polyporus</taxon>
    </lineage>
</organism>
<dbReference type="AlphaFoldDB" id="A0A5C3NPK8"/>
<feature type="region of interest" description="Disordered" evidence="1">
    <location>
        <begin position="250"/>
        <end position="291"/>
    </location>
</feature>
<dbReference type="Proteomes" id="UP000308197">
    <property type="component" value="Unassembled WGS sequence"/>
</dbReference>
<dbReference type="InParanoid" id="A0A5C3NPK8"/>
<sequence>MQRAHSRKLPGAVDVCPDASPANLLDANLAPPVPIPTICSSGASRRPGQVGVSSRRESPSLRVVSFILSTSRARVWLGRAFMVSTRRLDSVDLPPINASMPQCMECAHRHHHSSVLGRPRRLKLSSLCPCFQRGNAGHPRTSSETRCGCGSPEIPPGRSELVGEGPSVQYCQPSRGTFVACFVQRPMPNGALSCCSCSLITTPRTPSPAPTTSPPAPLWSLDRRATGAAMRLGPSARRTLDRDIGMSKAVKRGASAGRSQASCTAQRSHSASAAAIPAPPLSGYPDARYRA</sequence>
<reference evidence="2 3" key="1">
    <citation type="journal article" date="2019" name="Nat. Ecol. Evol.">
        <title>Megaphylogeny resolves global patterns of mushroom evolution.</title>
        <authorList>
            <person name="Varga T."/>
            <person name="Krizsan K."/>
            <person name="Foldi C."/>
            <person name="Dima B."/>
            <person name="Sanchez-Garcia M."/>
            <person name="Sanchez-Ramirez S."/>
            <person name="Szollosi G.J."/>
            <person name="Szarkandi J.G."/>
            <person name="Papp V."/>
            <person name="Albert L."/>
            <person name="Andreopoulos W."/>
            <person name="Angelini C."/>
            <person name="Antonin V."/>
            <person name="Barry K.W."/>
            <person name="Bougher N.L."/>
            <person name="Buchanan P."/>
            <person name="Buyck B."/>
            <person name="Bense V."/>
            <person name="Catcheside P."/>
            <person name="Chovatia M."/>
            <person name="Cooper J."/>
            <person name="Damon W."/>
            <person name="Desjardin D."/>
            <person name="Finy P."/>
            <person name="Geml J."/>
            <person name="Haridas S."/>
            <person name="Hughes K."/>
            <person name="Justo A."/>
            <person name="Karasinski D."/>
            <person name="Kautmanova I."/>
            <person name="Kiss B."/>
            <person name="Kocsube S."/>
            <person name="Kotiranta H."/>
            <person name="LaButti K.M."/>
            <person name="Lechner B.E."/>
            <person name="Liimatainen K."/>
            <person name="Lipzen A."/>
            <person name="Lukacs Z."/>
            <person name="Mihaltcheva S."/>
            <person name="Morgado L.N."/>
            <person name="Niskanen T."/>
            <person name="Noordeloos M.E."/>
            <person name="Ohm R.A."/>
            <person name="Ortiz-Santana B."/>
            <person name="Ovrebo C."/>
            <person name="Racz N."/>
            <person name="Riley R."/>
            <person name="Savchenko A."/>
            <person name="Shiryaev A."/>
            <person name="Soop K."/>
            <person name="Spirin V."/>
            <person name="Szebenyi C."/>
            <person name="Tomsovsky M."/>
            <person name="Tulloss R.E."/>
            <person name="Uehling J."/>
            <person name="Grigoriev I.V."/>
            <person name="Vagvolgyi C."/>
            <person name="Papp T."/>
            <person name="Martin F.M."/>
            <person name="Miettinen O."/>
            <person name="Hibbett D.S."/>
            <person name="Nagy L.G."/>
        </authorList>
    </citation>
    <scope>NUCLEOTIDE SEQUENCE [LARGE SCALE GENOMIC DNA]</scope>
    <source>
        <strain evidence="2 3">HHB13444</strain>
    </source>
</reference>
<gene>
    <name evidence="2" type="ORF">K466DRAFT_28621</name>
</gene>
<proteinExistence type="predicted"/>
<name>A0A5C3NPK8_9APHY</name>
<evidence type="ECO:0000313" key="2">
    <source>
        <dbReference type="EMBL" id="TFK79244.1"/>
    </source>
</evidence>
<keyword evidence="3" id="KW-1185">Reference proteome</keyword>
<feature type="compositionally biased region" description="Polar residues" evidence="1">
    <location>
        <begin position="257"/>
        <end position="267"/>
    </location>
</feature>